<sequence>MSPLLVDNRTQTLLFFRLAYRITNWIEVPDYQEETMGKGSGGGSKGGGSGSSGSGTKGIGGAAPTKASTDNRSNQLNPNNPTYIPRHARRDREH</sequence>
<keyword evidence="3" id="KW-1185">Reference proteome</keyword>
<dbReference type="EMBL" id="CANTFM010001601">
    <property type="protein sequence ID" value="CAI5741602.1"/>
    <property type="molecule type" value="Genomic_DNA"/>
</dbReference>
<name>A0AAV0UXL3_9STRA</name>
<feature type="compositionally biased region" description="Gly residues" evidence="1">
    <location>
        <begin position="38"/>
        <end position="61"/>
    </location>
</feature>
<evidence type="ECO:0000313" key="3">
    <source>
        <dbReference type="Proteomes" id="UP001162029"/>
    </source>
</evidence>
<feature type="region of interest" description="Disordered" evidence="1">
    <location>
        <begin position="33"/>
        <end position="94"/>
    </location>
</feature>
<dbReference type="Proteomes" id="UP001162029">
    <property type="component" value="Unassembled WGS sequence"/>
</dbReference>
<protein>
    <submittedName>
        <fullName evidence="2">Uncharacterized protein</fullName>
    </submittedName>
</protein>
<proteinExistence type="predicted"/>
<comment type="caution">
    <text evidence="2">The sequence shown here is derived from an EMBL/GenBank/DDBJ whole genome shotgun (WGS) entry which is preliminary data.</text>
</comment>
<dbReference type="AlphaFoldDB" id="A0AAV0UXL3"/>
<evidence type="ECO:0000313" key="2">
    <source>
        <dbReference type="EMBL" id="CAI5741602.1"/>
    </source>
</evidence>
<gene>
    <name evidence="2" type="ORF">PDE001_LOCUS7894</name>
</gene>
<evidence type="ECO:0000256" key="1">
    <source>
        <dbReference type="SAM" id="MobiDB-lite"/>
    </source>
</evidence>
<organism evidence="2 3">
    <name type="scientific">Peronospora destructor</name>
    <dbReference type="NCBI Taxonomy" id="86335"/>
    <lineage>
        <taxon>Eukaryota</taxon>
        <taxon>Sar</taxon>
        <taxon>Stramenopiles</taxon>
        <taxon>Oomycota</taxon>
        <taxon>Peronosporomycetes</taxon>
        <taxon>Peronosporales</taxon>
        <taxon>Peronosporaceae</taxon>
        <taxon>Peronospora</taxon>
    </lineage>
</organism>
<accession>A0AAV0UXL3</accession>
<feature type="compositionally biased region" description="Polar residues" evidence="1">
    <location>
        <begin position="66"/>
        <end position="82"/>
    </location>
</feature>
<reference evidence="2" key="1">
    <citation type="submission" date="2022-12" db="EMBL/GenBank/DDBJ databases">
        <authorList>
            <person name="Webb A."/>
        </authorList>
    </citation>
    <scope>NUCLEOTIDE SEQUENCE</scope>
    <source>
        <strain evidence="2">Pd1</strain>
    </source>
</reference>